<sequence length="322" mass="36555">MTPVKWALCGAGDICEKRVAPAIRDLPGAHPHSVSRRNKALLEEFAERFGFSRTYTDWKEQFRDPEAEAVYIATPVNLHREQSIFAMEQGKHVLCEKPMALNSREASLMLDAAKANGVRFGVAYYRRFYPMVEKIMEVLGDKGIGSPRYVQVQNFEPFNRKEGEARYWLLKPEISGGGPMMDMGCHRLELLHYLFGEIADLTSTLKTLRFQREVEDTSVALLTFKTGLMANVASLHTVQEPRDTIEIYGTEGSIHVENLNEGIYRIVKNGEKEKGVCPPRTNAHSPLIDDFCRAIREERDPAVTGDWALKTTELLDRIYSRS</sequence>
<dbReference type="EMBL" id="JACHGJ010000005">
    <property type="protein sequence ID" value="MBB6481248.1"/>
    <property type="molecule type" value="Genomic_DNA"/>
</dbReference>
<dbReference type="GO" id="GO:0000166">
    <property type="term" value="F:nucleotide binding"/>
    <property type="evidence" value="ECO:0007669"/>
    <property type="project" value="InterPro"/>
</dbReference>
<dbReference type="Pfam" id="PF01408">
    <property type="entry name" value="GFO_IDH_MocA"/>
    <property type="match status" value="1"/>
</dbReference>
<feature type="domain" description="GFO/IDH/MocA-like oxidoreductase" evidence="2">
    <location>
        <begin position="133"/>
        <end position="254"/>
    </location>
</feature>
<dbReference type="InterPro" id="IPR036291">
    <property type="entry name" value="NAD(P)-bd_dom_sf"/>
</dbReference>
<comment type="caution">
    <text evidence="3">The sequence shown here is derived from an EMBL/GenBank/DDBJ whole genome shotgun (WGS) entry which is preliminary data.</text>
</comment>
<dbReference type="Pfam" id="PF22725">
    <property type="entry name" value="GFO_IDH_MocA_C3"/>
    <property type="match status" value="1"/>
</dbReference>
<feature type="domain" description="Gfo/Idh/MocA-like oxidoreductase N-terminal" evidence="1">
    <location>
        <begin position="5"/>
        <end position="124"/>
    </location>
</feature>
<evidence type="ECO:0000313" key="3">
    <source>
        <dbReference type="EMBL" id="MBB6481248.1"/>
    </source>
</evidence>
<reference evidence="3 4" key="1">
    <citation type="submission" date="2020-08" db="EMBL/GenBank/DDBJ databases">
        <title>Genomic Encyclopedia of Type Strains, Phase IV (KMG-IV): sequencing the most valuable type-strain genomes for metagenomic binning, comparative biology and taxonomic classification.</title>
        <authorList>
            <person name="Goeker M."/>
        </authorList>
    </citation>
    <scope>NUCLEOTIDE SEQUENCE [LARGE SCALE GENOMIC DNA]</scope>
    <source>
        <strain evidence="3 4">DSM 2461</strain>
    </source>
</reference>
<organism evidence="3 4">
    <name type="scientific">Spirochaeta isovalerica</name>
    <dbReference type="NCBI Taxonomy" id="150"/>
    <lineage>
        <taxon>Bacteria</taxon>
        <taxon>Pseudomonadati</taxon>
        <taxon>Spirochaetota</taxon>
        <taxon>Spirochaetia</taxon>
        <taxon>Spirochaetales</taxon>
        <taxon>Spirochaetaceae</taxon>
        <taxon>Spirochaeta</taxon>
    </lineage>
</organism>
<gene>
    <name evidence="3" type="ORF">HNR50_002921</name>
</gene>
<dbReference type="InterPro" id="IPR000683">
    <property type="entry name" value="Gfo/Idh/MocA-like_OxRdtase_N"/>
</dbReference>
<dbReference type="InterPro" id="IPR052515">
    <property type="entry name" value="Gfo/Idh/MocA_Oxidoreductase"/>
</dbReference>
<dbReference type="PANTHER" id="PTHR43249">
    <property type="entry name" value="UDP-N-ACETYL-2-AMINO-2-DEOXY-D-GLUCURONATE OXIDASE"/>
    <property type="match status" value="1"/>
</dbReference>
<dbReference type="RefSeq" id="WP_184747487.1">
    <property type="nucleotide sequence ID" value="NZ_JACHGJ010000005.1"/>
</dbReference>
<dbReference type="SUPFAM" id="SSF55347">
    <property type="entry name" value="Glyceraldehyde-3-phosphate dehydrogenase-like, C-terminal domain"/>
    <property type="match status" value="1"/>
</dbReference>
<evidence type="ECO:0000259" key="1">
    <source>
        <dbReference type="Pfam" id="PF01408"/>
    </source>
</evidence>
<dbReference type="Gene3D" id="3.40.50.720">
    <property type="entry name" value="NAD(P)-binding Rossmann-like Domain"/>
    <property type="match status" value="1"/>
</dbReference>
<dbReference type="InterPro" id="IPR055170">
    <property type="entry name" value="GFO_IDH_MocA-like_dom"/>
</dbReference>
<evidence type="ECO:0000259" key="2">
    <source>
        <dbReference type="Pfam" id="PF22725"/>
    </source>
</evidence>
<dbReference type="Gene3D" id="3.30.360.10">
    <property type="entry name" value="Dihydrodipicolinate Reductase, domain 2"/>
    <property type="match status" value="1"/>
</dbReference>
<dbReference type="AlphaFoldDB" id="A0A841RF79"/>
<name>A0A841RF79_9SPIO</name>
<dbReference type="Proteomes" id="UP000587760">
    <property type="component" value="Unassembled WGS sequence"/>
</dbReference>
<proteinExistence type="predicted"/>
<dbReference type="SUPFAM" id="SSF51735">
    <property type="entry name" value="NAD(P)-binding Rossmann-fold domains"/>
    <property type="match status" value="1"/>
</dbReference>
<protein>
    <submittedName>
        <fullName evidence="3">Putative dehydrogenase</fullName>
    </submittedName>
</protein>
<keyword evidence="4" id="KW-1185">Reference proteome</keyword>
<accession>A0A841RF79</accession>
<dbReference type="PANTHER" id="PTHR43249:SF1">
    <property type="entry name" value="D-GLUCOSIDE 3-DEHYDROGENASE"/>
    <property type="match status" value="1"/>
</dbReference>
<evidence type="ECO:0000313" key="4">
    <source>
        <dbReference type="Proteomes" id="UP000587760"/>
    </source>
</evidence>